<organism evidence="2 3">
    <name type="scientific">Flavobacterium frigoris (strain PS1)</name>
    <dbReference type="NCBI Taxonomy" id="1086011"/>
    <lineage>
        <taxon>Bacteria</taxon>
        <taxon>Pseudomonadati</taxon>
        <taxon>Bacteroidota</taxon>
        <taxon>Flavobacteriia</taxon>
        <taxon>Flavobacteriales</taxon>
        <taxon>Flavobacteriaceae</taxon>
        <taxon>Flavobacterium</taxon>
    </lineage>
</organism>
<accession>H7FLF4</accession>
<keyword evidence="1" id="KW-0472">Membrane</keyword>
<reference evidence="2 3" key="1">
    <citation type="journal article" date="2014" name="Acta Crystallogr. D">
        <title>Structure-based characterization and antifreeze properties of a hyperactive ice-binding protein from the Antarctic bacterium Flavobacterium frigoris PS1.</title>
        <authorList>
            <person name="Do H."/>
            <person name="Kim S.J."/>
            <person name="Kim H.J."/>
            <person name="Lee J.H."/>
        </authorList>
    </citation>
    <scope>NUCLEOTIDE SEQUENCE [LARGE SCALE GENOMIC DNA]</scope>
    <source>
        <strain evidence="2 3">PS1</strain>
    </source>
</reference>
<keyword evidence="3" id="KW-1185">Reference proteome</keyword>
<dbReference type="EMBL" id="AHKF01000002">
    <property type="protein sequence ID" value="EIA10666.1"/>
    <property type="molecule type" value="Genomic_DNA"/>
</dbReference>
<evidence type="ECO:0000313" key="2">
    <source>
        <dbReference type="EMBL" id="EIA10666.1"/>
    </source>
</evidence>
<protein>
    <submittedName>
        <fullName evidence="2">Uncharacterized protein</fullName>
    </submittedName>
</protein>
<keyword evidence="1" id="KW-0812">Transmembrane</keyword>
<feature type="transmembrane region" description="Helical" evidence="1">
    <location>
        <begin position="20"/>
        <end position="43"/>
    </location>
</feature>
<dbReference type="Proteomes" id="UP000005566">
    <property type="component" value="Unassembled WGS sequence"/>
</dbReference>
<comment type="caution">
    <text evidence="2">The sequence shown here is derived from an EMBL/GenBank/DDBJ whole genome shotgun (WGS) entry which is preliminary data.</text>
</comment>
<name>H7FLF4_FLAFP</name>
<sequence length="54" mass="6616">MVVYKVKSWFFRSIFIQASSIFWNMAMVVLINYGIETNFFYLAKRFRMRFNGFV</sequence>
<evidence type="ECO:0000256" key="1">
    <source>
        <dbReference type="SAM" id="Phobius"/>
    </source>
</evidence>
<evidence type="ECO:0000313" key="3">
    <source>
        <dbReference type="Proteomes" id="UP000005566"/>
    </source>
</evidence>
<proteinExistence type="predicted"/>
<gene>
    <name evidence="2" type="ORF">HJ01_03590</name>
</gene>
<dbReference type="AlphaFoldDB" id="H7FLF4"/>
<keyword evidence="1" id="KW-1133">Transmembrane helix</keyword>